<dbReference type="PANTHER" id="PTHR19441">
    <property type="entry name" value="WHEY ACDIC PROTEIN WAP"/>
    <property type="match status" value="1"/>
</dbReference>
<dbReference type="GO" id="GO:0006508">
    <property type="term" value="P:proteolysis"/>
    <property type="evidence" value="ECO:0007669"/>
    <property type="project" value="InterPro"/>
</dbReference>
<comment type="caution">
    <text evidence="5">The sequence shown here is derived from an EMBL/GenBank/DDBJ whole genome shotgun (WGS) entry which is preliminary data.</text>
</comment>
<dbReference type="PROSITE" id="PS51390">
    <property type="entry name" value="WAP"/>
    <property type="match status" value="3"/>
</dbReference>
<dbReference type="InterPro" id="IPR050514">
    <property type="entry name" value="WAP_four-disulfide_core"/>
</dbReference>
<feature type="compositionally biased region" description="Basic and acidic residues" evidence="3">
    <location>
        <begin position="431"/>
        <end position="445"/>
    </location>
</feature>
<evidence type="ECO:0000256" key="3">
    <source>
        <dbReference type="SAM" id="MobiDB-lite"/>
    </source>
</evidence>
<dbReference type="GO" id="GO:0045087">
    <property type="term" value="P:innate immune response"/>
    <property type="evidence" value="ECO:0007669"/>
    <property type="project" value="TreeGrafter"/>
</dbReference>
<reference evidence="5 6" key="1">
    <citation type="submission" date="2019-07" db="EMBL/GenBank/DDBJ databases">
        <title>Draft genome assembly of a fouling barnacle, Amphibalanus amphitrite (Darwin, 1854): The first reference genome for Thecostraca.</title>
        <authorList>
            <person name="Kim W."/>
        </authorList>
    </citation>
    <scope>NUCLEOTIDE SEQUENCE [LARGE SCALE GENOMIC DNA]</scope>
    <source>
        <strain evidence="5">SNU_AA5</strain>
        <tissue evidence="5">Soma without cirri and trophi</tissue>
    </source>
</reference>
<evidence type="ECO:0000256" key="1">
    <source>
        <dbReference type="ARBA" id="ARBA00022729"/>
    </source>
</evidence>
<dbReference type="GO" id="GO:0005615">
    <property type="term" value="C:extracellular space"/>
    <property type="evidence" value="ECO:0007669"/>
    <property type="project" value="TreeGrafter"/>
</dbReference>
<dbReference type="PANTHER" id="PTHR19441:SF30">
    <property type="entry name" value="ELAFIN"/>
    <property type="match status" value="1"/>
</dbReference>
<dbReference type="PROSITE" id="PS00141">
    <property type="entry name" value="ASP_PROTEASE"/>
    <property type="match status" value="1"/>
</dbReference>
<dbReference type="GO" id="GO:0004867">
    <property type="term" value="F:serine-type endopeptidase inhibitor activity"/>
    <property type="evidence" value="ECO:0007669"/>
    <property type="project" value="TreeGrafter"/>
</dbReference>
<sequence>MADERCPSATGGGSRSHIKNRYQSCVSGALPITRLHVDGRECSVLIDTGSTDTIIYAPFCAQWRRRVVRVTTISGDDLKCSGIGSVTVEAPTGHRAALETLVVEERPLGVDMVLGVSGISALGGVTVLSPSVVRFCGAVCRAPPDIETPDFRVQFNAAARKCAERVVAHFAQFGLDCKPPERAASGARLLGLRVHEENGQLRWKRDNAKDGHCPPPPVTQCDTYPPPDTCHSDDFNCPGALKCCVGSCGKSCARPVFPPPPDRVKPGLCPLLTIASPCPQDGEKDGHCPPPPVTQCDTYPPPDTCHSDDFNCPGALKCCVGSCGKSCARPVFPPPPDRVKPGLCPLLTIASPCPQDGEKDGHCPPPPVTQCDTYPPPDTCHSDDFNCPGALKCCVGSCGKSCVRPVFPPDRVKPGLCPLLTIASPCPQDGEGNKRASRTDPARRE</sequence>
<dbReference type="OrthoDB" id="4473401at2759"/>
<evidence type="ECO:0000313" key="6">
    <source>
        <dbReference type="Proteomes" id="UP000440578"/>
    </source>
</evidence>
<dbReference type="CDD" id="cd00199">
    <property type="entry name" value="WAP"/>
    <property type="match status" value="1"/>
</dbReference>
<gene>
    <name evidence="5" type="primary">SLPI</name>
    <name evidence="5" type="ORF">FJT64_010609</name>
</gene>
<feature type="domain" description="WAP" evidence="4">
    <location>
        <begin position="206"/>
        <end position="256"/>
    </location>
</feature>
<dbReference type="SMART" id="SM00217">
    <property type="entry name" value="WAP"/>
    <property type="match status" value="3"/>
</dbReference>
<dbReference type="Proteomes" id="UP000440578">
    <property type="component" value="Unassembled WGS sequence"/>
</dbReference>
<protein>
    <submittedName>
        <fullName evidence="5">Antileukoproteinase</fullName>
    </submittedName>
</protein>
<accession>A0A6A4VBS2</accession>
<dbReference type="EMBL" id="VIIS01001895">
    <property type="protein sequence ID" value="KAF0291265.1"/>
    <property type="molecule type" value="Genomic_DNA"/>
</dbReference>
<dbReference type="Gene3D" id="4.10.75.10">
    <property type="entry name" value="Elafin-like"/>
    <property type="match status" value="3"/>
</dbReference>
<dbReference type="AlphaFoldDB" id="A0A6A4VBS2"/>
<proteinExistence type="predicted"/>
<name>A0A6A4VBS2_AMPAM</name>
<dbReference type="Pfam" id="PF00095">
    <property type="entry name" value="WAP"/>
    <property type="match status" value="3"/>
</dbReference>
<feature type="domain" description="WAP" evidence="4">
    <location>
        <begin position="281"/>
        <end position="331"/>
    </location>
</feature>
<dbReference type="InterPro" id="IPR021109">
    <property type="entry name" value="Peptidase_aspartic_dom_sf"/>
</dbReference>
<dbReference type="GO" id="GO:0019731">
    <property type="term" value="P:antibacterial humoral response"/>
    <property type="evidence" value="ECO:0007669"/>
    <property type="project" value="TreeGrafter"/>
</dbReference>
<dbReference type="SUPFAM" id="SSF50630">
    <property type="entry name" value="Acid proteases"/>
    <property type="match status" value="1"/>
</dbReference>
<feature type="region of interest" description="Disordered" evidence="3">
    <location>
        <begin position="425"/>
        <end position="445"/>
    </location>
</feature>
<dbReference type="Gene3D" id="2.40.70.10">
    <property type="entry name" value="Acid Proteases"/>
    <property type="match status" value="1"/>
</dbReference>
<dbReference type="SUPFAM" id="SSF57256">
    <property type="entry name" value="Elafin-like"/>
    <property type="match status" value="3"/>
</dbReference>
<evidence type="ECO:0000256" key="2">
    <source>
        <dbReference type="ARBA" id="ARBA00023157"/>
    </source>
</evidence>
<keyword evidence="2" id="KW-1015">Disulfide bond</keyword>
<dbReference type="InterPro" id="IPR036645">
    <property type="entry name" value="Elafin-like_sf"/>
</dbReference>
<keyword evidence="1" id="KW-0732">Signal</keyword>
<feature type="domain" description="WAP" evidence="4">
    <location>
        <begin position="356"/>
        <end position="406"/>
    </location>
</feature>
<dbReference type="GO" id="GO:0004190">
    <property type="term" value="F:aspartic-type endopeptidase activity"/>
    <property type="evidence" value="ECO:0007669"/>
    <property type="project" value="InterPro"/>
</dbReference>
<dbReference type="InterPro" id="IPR008197">
    <property type="entry name" value="WAP_dom"/>
</dbReference>
<evidence type="ECO:0000313" key="5">
    <source>
        <dbReference type="EMBL" id="KAF0291265.1"/>
    </source>
</evidence>
<organism evidence="5 6">
    <name type="scientific">Amphibalanus amphitrite</name>
    <name type="common">Striped barnacle</name>
    <name type="synonym">Balanus amphitrite</name>
    <dbReference type="NCBI Taxonomy" id="1232801"/>
    <lineage>
        <taxon>Eukaryota</taxon>
        <taxon>Metazoa</taxon>
        <taxon>Ecdysozoa</taxon>
        <taxon>Arthropoda</taxon>
        <taxon>Crustacea</taxon>
        <taxon>Multicrustacea</taxon>
        <taxon>Cirripedia</taxon>
        <taxon>Thoracica</taxon>
        <taxon>Thoracicalcarea</taxon>
        <taxon>Balanomorpha</taxon>
        <taxon>Balanoidea</taxon>
        <taxon>Balanidae</taxon>
        <taxon>Amphibalaninae</taxon>
        <taxon>Amphibalanus</taxon>
    </lineage>
</organism>
<keyword evidence="6" id="KW-1185">Reference proteome</keyword>
<evidence type="ECO:0000259" key="4">
    <source>
        <dbReference type="PROSITE" id="PS51390"/>
    </source>
</evidence>
<dbReference type="InterPro" id="IPR001969">
    <property type="entry name" value="Aspartic_peptidase_AS"/>
</dbReference>